<organism evidence="2">
    <name type="scientific">Sesamum angustifolium</name>
    <dbReference type="NCBI Taxonomy" id="2727405"/>
    <lineage>
        <taxon>Eukaryota</taxon>
        <taxon>Viridiplantae</taxon>
        <taxon>Streptophyta</taxon>
        <taxon>Embryophyta</taxon>
        <taxon>Tracheophyta</taxon>
        <taxon>Spermatophyta</taxon>
        <taxon>Magnoliopsida</taxon>
        <taxon>eudicotyledons</taxon>
        <taxon>Gunneridae</taxon>
        <taxon>Pentapetalae</taxon>
        <taxon>asterids</taxon>
        <taxon>lamiids</taxon>
        <taxon>Lamiales</taxon>
        <taxon>Pedaliaceae</taxon>
        <taxon>Sesamum</taxon>
    </lineage>
</organism>
<feature type="domain" description="R13L1/DRL21-like LRR repeat region" evidence="1">
    <location>
        <begin position="76"/>
        <end position="124"/>
    </location>
</feature>
<dbReference type="InterPro" id="IPR056789">
    <property type="entry name" value="LRR_R13L1-DRL21"/>
</dbReference>
<reference evidence="2" key="1">
    <citation type="submission" date="2020-06" db="EMBL/GenBank/DDBJ databases">
        <authorList>
            <person name="Li T."/>
            <person name="Hu X."/>
            <person name="Zhang T."/>
            <person name="Song X."/>
            <person name="Zhang H."/>
            <person name="Dai N."/>
            <person name="Sheng W."/>
            <person name="Hou X."/>
            <person name="Wei L."/>
        </authorList>
    </citation>
    <scope>NUCLEOTIDE SEQUENCE</scope>
    <source>
        <strain evidence="2">G01</strain>
        <tissue evidence="2">Leaf</tissue>
    </source>
</reference>
<protein>
    <recommendedName>
        <fullName evidence="1">R13L1/DRL21-like LRR repeat region domain-containing protein</fullName>
    </recommendedName>
</protein>
<dbReference type="SUPFAM" id="SSF52058">
    <property type="entry name" value="L domain-like"/>
    <property type="match status" value="1"/>
</dbReference>
<sequence length="128" mass="14219">MLPESLTCLHNLQTLKLTASDQLLELPKGLRAMKNLWFLEIESFHSLLCTPPGLGDLIYLHELSIFIVGQDVSHQIDQLKELNLGGNLSIQGLDNVSNIEDAKRANLITKNNLTSLSLSWTIDGKKTP</sequence>
<dbReference type="Pfam" id="PF25019">
    <property type="entry name" value="LRR_R13L1-DRL21"/>
    <property type="match status" value="1"/>
</dbReference>
<reference evidence="2" key="2">
    <citation type="journal article" date="2024" name="Plant">
        <title>Genomic evolution and insights into agronomic trait innovations of Sesamum species.</title>
        <authorList>
            <person name="Miao H."/>
            <person name="Wang L."/>
            <person name="Qu L."/>
            <person name="Liu H."/>
            <person name="Sun Y."/>
            <person name="Le M."/>
            <person name="Wang Q."/>
            <person name="Wei S."/>
            <person name="Zheng Y."/>
            <person name="Lin W."/>
            <person name="Duan Y."/>
            <person name="Cao H."/>
            <person name="Xiong S."/>
            <person name="Wang X."/>
            <person name="Wei L."/>
            <person name="Li C."/>
            <person name="Ma Q."/>
            <person name="Ju M."/>
            <person name="Zhao R."/>
            <person name="Li G."/>
            <person name="Mu C."/>
            <person name="Tian Q."/>
            <person name="Mei H."/>
            <person name="Zhang T."/>
            <person name="Gao T."/>
            <person name="Zhang H."/>
        </authorList>
    </citation>
    <scope>NUCLEOTIDE SEQUENCE</scope>
    <source>
        <strain evidence="2">G01</strain>
    </source>
</reference>
<name>A0AAW2RMQ7_9LAMI</name>
<dbReference type="InterPro" id="IPR032675">
    <property type="entry name" value="LRR_dom_sf"/>
</dbReference>
<evidence type="ECO:0000313" key="2">
    <source>
        <dbReference type="EMBL" id="KAL0381388.1"/>
    </source>
</evidence>
<accession>A0AAW2RMQ7</accession>
<dbReference type="AlphaFoldDB" id="A0AAW2RMQ7"/>
<dbReference type="PANTHER" id="PTHR47186:SF13">
    <property type="entry name" value="DISEASE RESISTANCE PROTEIN RGA3"/>
    <property type="match status" value="1"/>
</dbReference>
<dbReference type="PANTHER" id="PTHR47186">
    <property type="entry name" value="LEUCINE-RICH REPEAT-CONTAINING PROTEIN 57"/>
    <property type="match status" value="1"/>
</dbReference>
<proteinExistence type="predicted"/>
<dbReference type="EMBL" id="JACGWK010000001">
    <property type="protein sequence ID" value="KAL0381388.1"/>
    <property type="molecule type" value="Genomic_DNA"/>
</dbReference>
<comment type="caution">
    <text evidence="2">The sequence shown here is derived from an EMBL/GenBank/DDBJ whole genome shotgun (WGS) entry which is preliminary data.</text>
</comment>
<dbReference type="Gene3D" id="3.80.10.10">
    <property type="entry name" value="Ribonuclease Inhibitor"/>
    <property type="match status" value="1"/>
</dbReference>
<gene>
    <name evidence="2" type="ORF">Sangu_0203100</name>
</gene>
<evidence type="ECO:0000259" key="1">
    <source>
        <dbReference type="Pfam" id="PF25019"/>
    </source>
</evidence>